<dbReference type="EMBL" id="BMLM01000001">
    <property type="protein sequence ID" value="GGN85352.1"/>
    <property type="molecule type" value="Genomic_DNA"/>
</dbReference>
<feature type="transmembrane region" description="Helical" evidence="6">
    <location>
        <begin position="172"/>
        <end position="193"/>
    </location>
</feature>
<dbReference type="Gene3D" id="2.60.40.1220">
    <property type="match status" value="1"/>
</dbReference>
<dbReference type="PANTHER" id="PTHR34820">
    <property type="entry name" value="INNER MEMBRANE PROTEIN YEBZ"/>
    <property type="match status" value="1"/>
</dbReference>
<evidence type="ECO:0000313" key="10">
    <source>
        <dbReference type="Proteomes" id="UP000626982"/>
    </source>
</evidence>
<dbReference type="SUPFAM" id="SSF81296">
    <property type="entry name" value="E set domains"/>
    <property type="match status" value="1"/>
</dbReference>
<dbReference type="Pfam" id="PF04234">
    <property type="entry name" value="CopC"/>
    <property type="match status" value="1"/>
</dbReference>
<keyword evidence="2" id="KW-0479">Metal-binding</keyword>
<comment type="subcellular location">
    <subcellularLocation>
        <location evidence="1">Cell envelope</location>
    </subcellularLocation>
</comment>
<dbReference type="InterPro" id="IPR007348">
    <property type="entry name" value="CopC_dom"/>
</dbReference>
<proteinExistence type="predicted"/>
<feature type="signal peptide" evidence="7">
    <location>
        <begin position="1"/>
        <end position="18"/>
    </location>
</feature>
<keyword evidence="6" id="KW-1133">Transmembrane helix</keyword>
<name>A0ABQ2KM36_9MICO</name>
<keyword evidence="6" id="KW-0472">Membrane</keyword>
<feature type="compositionally biased region" description="Low complexity" evidence="5">
    <location>
        <begin position="133"/>
        <end position="142"/>
    </location>
</feature>
<dbReference type="Proteomes" id="UP000626982">
    <property type="component" value="Unassembled WGS sequence"/>
</dbReference>
<keyword evidence="3 7" id="KW-0732">Signal</keyword>
<gene>
    <name evidence="9" type="ORF">GCM10010968_17930</name>
</gene>
<dbReference type="InterPro" id="IPR014756">
    <property type="entry name" value="Ig_E-set"/>
</dbReference>
<evidence type="ECO:0000256" key="7">
    <source>
        <dbReference type="SAM" id="SignalP"/>
    </source>
</evidence>
<feature type="chain" id="PRO_5046932179" description="CopC domain-containing protein" evidence="7">
    <location>
        <begin position="19"/>
        <end position="203"/>
    </location>
</feature>
<feature type="domain" description="CopC" evidence="8">
    <location>
        <begin position="17"/>
        <end position="113"/>
    </location>
</feature>
<evidence type="ECO:0000313" key="9">
    <source>
        <dbReference type="EMBL" id="GGN85352.1"/>
    </source>
</evidence>
<reference evidence="10" key="1">
    <citation type="journal article" date="2019" name="Int. J. Syst. Evol. Microbiol.">
        <title>The Global Catalogue of Microorganisms (GCM) 10K type strain sequencing project: providing services to taxonomists for standard genome sequencing and annotation.</title>
        <authorList>
            <consortium name="The Broad Institute Genomics Platform"/>
            <consortium name="The Broad Institute Genome Sequencing Center for Infectious Disease"/>
            <person name="Wu L."/>
            <person name="Ma J."/>
        </authorList>
    </citation>
    <scope>NUCLEOTIDE SEQUENCE [LARGE SCALE GENOMIC DNA]</scope>
    <source>
        <strain evidence="10">CGMCC 1.6960</strain>
    </source>
</reference>
<dbReference type="InterPro" id="IPR014755">
    <property type="entry name" value="Cu-Rt/internalin_Ig-like"/>
</dbReference>
<evidence type="ECO:0000259" key="8">
    <source>
        <dbReference type="Pfam" id="PF04234"/>
    </source>
</evidence>
<dbReference type="InterPro" id="IPR032694">
    <property type="entry name" value="CopC/D"/>
</dbReference>
<accession>A0ABQ2KM36</accession>
<evidence type="ECO:0000256" key="6">
    <source>
        <dbReference type="SAM" id="Phobius"/>
    </source>
</evidence>
<evidence type="ECO:0000256" key="2">
    <source>
        <dbReference type="ARBA" id="ARBA00022723"/>
    </source>
</evidence>
<keyword evidence="4" id="KW-0186">Copper</keyword>
<protein>
    <recommendedName>
        <fullName evidence="8">CopC domain-containing protein</fullName>
    </recommendedName>
</protein>
<dbReference type="RefSeq" id="WP_188717819.1">
    <property type="nucleotide sequence ID" value="NZ_BAABBD010000005.1"/>
</dbReference>
<keyword evidence="6" id="KW-0812">Transmembrane</keyword>
<feature type="region of interest" description="Disordered" evidence="5">
    <location>
        <begin position="133"/>
        <end position="168"/>
    </location>
</feature>
<evidence type="ECO:0000256" key="1">
    <source>
        <dbReference type="ARBA" id="ARBA00004196"/>
    </source>
</evidence>
<evidence type="ECO:0000256" key="4">
    <source>
        <dbReference type="ARBA" id="ARBA00023008"/>
    </source>
</evidence>
<keyword evidence="10" id="KW-1185">Reference proteome</keyword>
<evidence type="ECO:0000256" key="5">
    <source>
        <dbReference type="SAM" id="MobiDB-lite"/>
    </source>
</evidence>
<comment type="caution">
    <text evidence="9">The sequence shown here is derived from an EMBL/GenBank/DDBJ whole genome shotgun (WGS) entry which is preliminary data.</text>
</comment>
<sequence>MQLALAAALVAVLLPAHASVIGSTPADGDALASQPGEVSVTMNEEILSVEGADSANAIVVTDAAGAFYGDGCASVDGDTISMPVELGEPGDYTLTYQVVSADGHPVDGTVAFSYEGEAGPAGLAEAPVCGQEAPAASSAAAEPAPPAATSDDGAATDEPADAQGEGQDEGGFPFLAVGIIALLAVLAVVAYAVNRGSRTRRRD</sequence>
<dbReference type="PANTHER" id="PTHR34820:SF4">
    <property type="entry name" value="INNER MEMBRANE PROTEIN YEBZ"/>
    <property type="match status" value="1"/>
</dbReference>
<evidence type="ECO:0000256" key="3">
    <source>
        <dbReference type="ARBA" id="ARBA00022729"/>
    </source>
</evidence>
<organism evidence="9 10">
    <name type="scientific">Agrococcus terreus</name>
    <dbReference type="NCBI Taxonomy" id="574649"/>
    <lineage>
        <taxon>Bacteria</taxon>
        <taxon>Bacillati</taxon>
        <taxon>Actinomycetota</taxon>
        <taxon>Actinomycetes</taxon>
        <taxon>Micrococcales</taxon>
        <taxon>Microbacteriaceae</taxon>
        <taxon>Agrococcus</taxon>
    </lineage>
</organism>